<protein>
    <recommendedName>
        <fullName evidence="6">Far11/STRP C-terminal domain-containing protein</fullName>
    </recommendedName>
</protein>
<evidence type="ECO:0000259" key="3">
    <source>
        <dbReference type="SMART" id="SM01293"/>
    </source>
</evidence>
<evidence type="ECO:0000256" key="1">
    <source>
        <dbReference type="SAM" id="MobiDB-lite"/>
    </source>
</evidence>
<dbReference type="InterPro" id="IPR040185">
    <property type="entry name" value="Far11/STRP"/>
</dbReference>
<dbReference type="InterPro" id="IPR021819">
    <property type="entry name" value="Far11/STRP_C"/>
</dbReference>
<dbReference type="GO" id="GO:0005829">
    <property type="term" value="C:cytosol"/>
    <property type="evidence" value="ECO:0007669"/>
    <property type="project" value="TreeGrafter"/>
</dbReference>
<feature type="domain" description="Far11/STRP N-terminal" evidence="2">
    <location>
        <begin position="63"/>
        <end position="382"/>
    </location>
</feature>
<keyword evidence="5" id="KW-1185">Reference proteome</keyword>
<sequence length="920" mass="102658">MSRGLSKGVGAIGETGQSTRAPSGALGQPPPQSLPPPPPGKQIALAQLQQYAKQMSTKSKAAAPSLQFEYAPIDTVTHELNEFYSYAESRQWQENYQLFVRDYQKDDRSRRERDADKEAVDDAEEGRGEKASGAGRAVWNELPDERKLKDLSGMLAILDDPTATTHMNTARKLIYIVQGAWHECRTGDQQLQAIRDNNRMLLHLGALHVYVRALERARGMLQEAREMPTATATVVVGAERICVEIELYLTLIYMLIESLRDEGTVIYDTLVDIGAPLAAMLLDTVARLMEKSVKGFPVKKLLLTLWKVMLATLGDWSVAHRIRDAKRTALDLPLTNDPTRPKAYPYDHQYFYEELAVKYPILVPDSTASDRTRYAIAMTASSTGPAAALLRPVRDRKEKHPMRAAMSQETSRSFLFPFTPSADTASTGAGVADEDLLPKALSEAGSVYEDYMYIPLAALQVAEAAEAMDRVDRGLPVTLPGSASMSTKSADGAIPAELLERQRRIQLAIMFLSKVMIATLPNGKATAAKQNSGDSETWRQVNTEELDAARHKEIMWKAVSAILLLMLKHFKACHALMQEHVSQMLVEHNFLPLSLKLLGQQDAVALCRASNEIEQYCFLSHCTRRVKVKPTVTMEPPLPGEPNKQLACWRNCFTVMNFLRVLQSLAKRRAHRILLMLQYKAPAVLKRVLKVAHEAVQRHAYKVCKSFIPYAGQKWWCTVANMRVVTGVYLNCRQDLRDEWLIGNEHEADNDDALAQEQALRALASFYNEHVFLATGNAVVHPRRTSSTADQRALQTTSYIHGQGTSTVPMELADDYEPTPEDIDALLESLDAEFMLEEDPWLAKDSEALDRYERWLDDTLSSEDDAEDLANFQTATSVALASRGYFAEVWPPPTMSAEYDQEEMGALRVPTPAPLPGPVQ</sequence>
<name>A0A4P9XXE5_9FUNG</name>
<dbReference type="SMART" id="SM01293">
    <property type="entry name" value="DUF3402"/>
    <property type="match status" value="1"/>
</dbReference>
<dbReference type="Proteomes" id="UP000271241">
    <property type="component" value="Unassembled WGS sequence"/>
</dbReference>
<dbReference type="SMART" id="SM01292">
    <property type="entry name" value="N1221"/>
    <property type="match status" value="1"/>
</dbReference>
<gene>
    <name evidence="4" type="ORF">THASP1DRAFT_27500</name>
</gene>
<dbReference type="OrthoDB" id="18234at2759"/>
<reference evidence="5" key="1">
    <citation type="journal article" date="2018" name="Nat. Microbiol.">
        <title>Leveraging single-cell genomics to expand the fungal tree of life.</title>
        <authorList>
            <person name="Ahrendt S.R."/>
            <person name="Quandt C.A."/>
            <person name="Ciobanu D."/>
            <person name="Clum A."/>
            <person name="Salamov A."/>
            <person name="Andreopoulos B."/>
            <person name="Cheng J.F."/>
            <person name="Woyke T."/>
            <person name="Pelin A."/>
            <person name="Henrissat B."/>
            <person name="Reynolds N.K."/>
            <person name="Benny G.L."/>
            <person name="Smith M.E."/>
            <person name="James T.Y."/>
            <person name="Grigoriev I.V."/>
        </authorList>
    </citation>
    <scope>NUCLEOTIDE SEQUENCE [LARGE SCALE GENOMIC DNA]</scope>
    <source>
        <strain evidence="5">RSA 1356</strain>
    </source>
</reference>
<dbReference type="Pfam" id="PF11882">
    <property type="entry name" value="DUF3402"/>
    <property type="match status" value="2"/>
</dbReference>
<feature type="compositionally biased region" description="Pro residues" evidence="1">
    <location>
        <begin position="28"/>
        <end position="40"/>
    </location>
</feature>
<evidence type="ECO:0000259" key="2">
    <source>
        <dbReference type="SMART" id="SM01292"/>
    </source>
</evidence>
<dbReference type="GO" id="GO:0007010">
    <property type="term" value="P:cytoskeleton organization"/>
    <property type="evidence" value="ECO:0007669"/>
    <property type="project" value="TreeGrafter"/>
</dbReference>
<dbReference type="Pfam" id="PF07923">
    <property type="entry name" value="N1221"/>
    <property type="match status" value="1"/>
</dbReference>
<feature type="region of interest" description="Disordered" evidence="1">
    <location>
        <begin position="1"/>
        <end position="42"/>
    </location>
</feature>
<dbReference type="STRING" id="78915.A0A4P9XXE5"/>
<dbReference type="PANTHER" id="PTHR13239">
    <property type="entry name" value="PROTEIN REQUIRED FOR HYPHAL ANASTOMOSIS HAM-2"/>
    <property type="match status" value="1"/>
</dbReference>
<feature type="region of interest" description="Disordered" evidence="1">
    <location>
        <begin position="105"/>
        <end position="139"/>
    </location>
</feature>
<accession>A0A4P9XXE5</accession>
<dbReference type="EMBL" id="KZ992440">
    <property type="protein sequence ID" value="RKP10702.1"/>
    <property type="molecule type" value="Genomic_DNA"/>
</dbReference>
<evidence type="ECO:0000313" key="5">
    <source>
        <dbReference type="Proteomes" id="UP000271241"/>
    </source>
</evidence>
<evidence type="ECO:0008006" key="6">
    <source>
        <dbReference type="Google" id="ProtNLM"/>
    </source>
</evidence>
<evidence type="ECO:0000313" key="4">
    <source>
        <dbReference type="EMBL" id="RKP10702.1"/>
    </source>
</evidence>
<feature type="compositionally biased region" description="Basic and acidic residues" evidence="1">
    <location>
        <begin position="105"/>
        <end position="130"/>
    </location>
</feature>
<dbReference type="AlphaFoldDB" id="A0A4P9XXE5"/>
<feature type="domain" description="Far11/STRP C-terminal" evidence="3">
    <location>
        <begin position="438"/>
        <end position="838"/>
    </location>
</feature>
<organism evidence="4 5">
    <name type="scientific">Thamnocephalis sphaerospora</name>
    <dbReference type="NCBI Taxonomy" id="78915"/>
    <lineage>
        <taxon>Eukaryota</taxon>
        <taxon>Fungi</taxon>
        <taxon>Fungi incertae sedis</taxon>
        <taxon>Zoopagomycota</taxon>
        <taxon>Zoopagomycotina</taxon>
        <taxon>Zoopagomycetes</taxon>
        <taxon>Zoopagales</taxon>
        <taxon>Sigmoideomycetaceae</taxon>
        <taxon>Thamnocephalis</taxon>
    </lineage>
</organism>
<proteinExistence type="predicted"/>
<dbReference type="InterPro" id="IPR012486">
    <property type="entry name" value="Far11/STRP_N"/>
</dbReference>
<dbReference type="PANTHER" id="PTHR13239:SF4">
    <property type="entry name" value="AT25231P"/>
    <property type="match status" value="1"/>
</dbReference>